<dbReference type="AlphaFoldDB" id="A0A5N6RS64"/>
<organism evidence="2 3">
    <name type="scientific">Carpinus fangiana</name>
    <dbReference type="NCBI Taxonomy" id="176857"/>
    <lineage>
        <taxon>Eukaryota</taxon>
        <taxon>Viridiplantae</taxon>
        <taxon>Streptophyta</taxon>
        <taxon>Embryophyta</taxon>
        <taxon>Tracheophyta</taxon>
        <taxon>Spermatophyta</taxon>
        <taxon>Magnoliopsida</taxon>
        <taxon>eudicotyledons</taxon>
        <taxon>Gunneridae</taxon>
        <taxon>Pentapetalae</taxon>
        <taxon>rosids</taxon>
        <taxon>fabids</taxon>
        <taxon>Fagales</taxon>
        <taxon>Betulaceae</taxon>
        <taxon>Carpinus</taxon>
    </lineage>
</organism>
<feature type="domain" description="YchF C-terminal" evidence="1">
    <location>
        <begin position="1"/>
        <end position="34"/>
    </location>
</feature>
<reference evidence="2 3" key="1">
    <citation type="submission" date="2019-06" db="EMBL/GenBank/DDBJ databases">
        <title>A chromosomal-level reference genome of Carpinus fangiana (Coryloideae, Betulaceae).</title>
        <authorList>
            <person name="Yang X."/>
            <person name="Wang Z."/>
            <person name="Zhang L."/>
            <person name="Hao G."/>
            <person name="Liu J."/>
            <person name="Yang Y."/>
        </authorList>
    </citation>
    <scope>NUCLEOTIDE SEQUENCE [LARGE SCALE GENOMIC DNA]</scope>
    <source>
        <strain evidence="2">Cfa_2016G</strain>
        <tissue evidence="2">Leaf</tissue>
    </source>
</reference>
<proteinExistence type="predicted"/>
<name>A0A5N6RS64_9ROSI</name>
<dbReference type="Gene3D" id="3.10.20.30">
    <property type="match status" value="1"/>
</dbReference>
<evidence type="ECO:0000259" key="1">
    <source>
        <dbReference type="Pfam" id="PF06071"/>
    </source>
</evidence>
<evidence type="ECO:0000313" key="3">
    <source>
        <dbReference type="Proteomes" id="UP000327013"/>
    </source>
</evidence>
<dbReference type="InterPro" id="IPR013029">
    <property type="entry name" value="YchF_C"/>
</dbReference>
<accession>A0A5N6RS64</accession>
<protein>
    <recommendedName>
        <fullName evidence="1">YchF C-terminal domain-containing protein</fullName>
    </recommendedName>
</protein>
<dbReference type="SUPFAM" id="SSF81271">
    <property type="entry name" value="TGS-like"/>
    <property type="match status" value="1"/>
</dbReference>
<keyword evidence="3" id="KW-1185">Reference proteome</keyword>
<dbReference type="Pfam" id="PF06071">
    <property type="entry name" value="YchF-GTPase_C"/>
    <property type="match status" value="1"/>
</dbReference>
<dbReference type="InterPro" id="IPR012675">
    <property type="entry name" value="Beta-grasp_dom_sf"/>
</dbReference>
<gene>
    <name evidence="2" type="ORF">FH972_019927</name>
</gene>
<dbReference type="Proteomes" id="UP000327013">
    <property type="component" value="Chromosome 8"/>
</dbReference>
<dbReference type="InterPro" id="IPR012676">
    <property type="entry name" value="TGS-like"/>
</dbReference>
<dbReference type="EMBL" id="CM017328">
    <property type="protein sequence ID" value="KAE8125092.1"/>
    <property type="molecule type" value="Genomic_DNA"/>
</dbReference>
<sequence length="54" mass="6144">MTAPQAVGVIHSDFEKGFIRAETIVWSDVMQLKRVFCNLLQRTFSLFLFGPAAR</sequence>
<dbReference type="OrthoDB" id="424823at2759"/>
<evidence type="ECO:0000313" key="2">
    <source>
        <dbReference type="EMBL" id="KAE8125092.1"/>
    </source>
</evidence>